<name>A0A1V9X5M2_9ACAR</name>
<feature type="region of interest" description="Disordered" evidence="1">
    <location>
        <begin position="1"/>
        <end position="103"/>
    </location>
</feature>
<feature type="compositionally biased region" description="Low complexity" evidence="1">
    <location>
        <begin position="39"/>
        <end position="63"/>
    </location>
</feature>
<gene>
    <name evidence="2" type="ORF">BIW11_04475</name>
</gene>
<feature type="compositionally biased region" description="Basic and acidic residues" evidence="1">
    <location>
        <begin position="93"/>
        <end position="103"/>
    </location>
</feature>
<dbReference type="InParanoid" id="A0A1V9X5M2"/>
<dbReference type="OrthoDB" id="9884296at2759"/>
<dbReference type="AlphaFoldDB" id="A0A1V9X5M2"/>
<reference evidence="2 3" key="1">
    <citation type="journal article" date="2017" name="Gigascience">
        <title>Draft genome of the honey bee ectoparasitic mite, Tropilaelaps mercedesae, is shaped by the parasitic life history.</title>
        <authorList>
            <person name="Dong X."/>
            <person name="Armstrong S.D."/>
            <person name="Xia D."/>
            <person name="Makepeace B.L."/>
            <person name="Darby A.C."/>
            <person name="Kadowaki T."/>
        </authorList>
    </citation>
    <scope>NUCLEOTIDE SEQUENCE [LARGE SCALE GENOMIC DNA]</scope>
    <source>
        <strain evidence="2">Wuxi-XJTLU</strain>
    </source>
</reference>
<proteinExistence type="predicted"/>
<keyword evidence="3" id="KW-1185">Reference proteome</keyword>
<protein>
    <submittedName>
        <fullName evidence="2">Uncharacterized protein</fullName>
    </submittedName>
</protein>
<comment type="caution">
    <text evidence="2">The sequence shown here is derived from an EMBL/GenBank/DDBJ whole genome shotgun (WGS) entry which is preliminary data.</text>
</comment>
<sequence>MADELSGPSAPPEGVRQTSTRTKMAVGRDLPQRGVGAATASRKSGSNASSVASSASTVKANSAGPERDPNSVVLVRKSLIPIRGWSSKGAHQPAERVAHGRAK</sequence>
<evidence type="ECO:0000256" key="1">
    <source>
        <dbReference type="SAM" id="MobiDB-lite"/>
    </source>
</evidence>
<dbReference type="Proteomes" id="UP000192247">
    <property type="component" value="Unassembled WGS sequence"/>
</dbReference>
<accession>A0A1V9X5M2</accession>
<dbReference type="EMBL" id="MNPL01023051">
    <property type="protein sequence ID" value="OQR68890.1"/>
    <property type="molecule type" value="Genomic_DNA"/>
</dbReference>
<organism evidence="2 3">
    <name type="scientific">Tropilaelaps mercedesae</name>
    <dbReference type="NCBI Taxonomy" id="418985"/>
    <lineage>
        <taxon>Eukaryota</taxon>
        <taxon>Metazoa</taxon>
        <taxon>Ecdysozoa</taxon>
        <taxon>Arthropoda</taxon>
        <taxon>Chelicerata</taxon>
        <taxon>Arachnida</taxon>
        <taxon>Acari</taxon>
        <taxon>Parasitiformes</taxon>
        <taxon>Mesostigmata</taxon>
        <taxon>Gamasina</taxon>
        <taxon>Dermanyssoidea</taxon>
        <taxon>Laelapidae</taxon>
        <taxon>Tropilaelaps</taxon>
    </lineage>
</organism>
<evidence type="ECO:0000313" key="3">
    <source>
        <dbReference type="Proteomes" id="UP000192247"/>
    </source>
</evidence>
<evidence type="ECO:0000313" key="2">
    <source>
        <dbReference type="EMBL" id="OQR68890.1"/>
    </source>
</evidence>